<reference evidence="4" key="1">
    <citation type="submission" date="2016-10" db="EMBL/GenBank/DDBJ databases">
        <authorList>
            <person name="Varghese N."/>
            <person name="Submissions S."/>
        </authorList>
    </citation>
    <scope>NUCLEOTIDE SEQUENCE [LARGE SCALE GENOMIC DNA]</scope>
    <source>
        <strain evidence="4">IBRC-M 10403</strain>
    </source>
</reference>
<dbReference type="AlphaFoldDB" id="A0A1G6JG35"/>
<evidence type="ECO:0000256" key="1">
    <source>
        <dbReference type="SAM" id="Phobius"/>
    </source>
</evidence>
<dbReference type="Proteomes" id="UP000199501">
    <property type="component" value="Unassembled WGS sequence"/>
</dbReference>
<dbReference type="Pfam" id="PF14317">
    <property type="entry name" value="YcxB"/>
    <property type="match status" value="1"/>
</dbReference>
<protein>
    <submittedName>
        <fullName evidence="3">YcxB-like protein</fullName>
    </submittedName>
</protein>
<feature type="transmembrane region" description="Helical" evidence="1">
    <location>
        <begin position="27"/>
        <end position="45"/>
    </location>
</feature>
<feature type="transmembrane region" description="Helical" evidence="1">
    <location>
        <begin position="51"/>
        <end position="73"/>
    </location>
</feature>
<keyword evidence="1" id="KW-0472">Membrane</keyword>
<keyword evidence="1" id="KW-1133">Transmembrane helix</keyword>
<dbReference type="EMBL" id="FMZZ01000001">
    <property type="protein sequence ID" value="SDC17661.1"/>
    <property type="molecule type" value="Genomic_DNA"/>
</dbReference>
<accession>A0A1G6JG35</accession>
<sequence>MALRLRWDPAPADWADGIRATVPFARWVPWFAAAFGAFSAALLVLDFTAPGIFGLTCALVIAALPAAGVRLSFRRNPVAGRTVTADVDERMVRMMTADGTAYSEITLADLAGWAETPRNFVLRADSGAFHPIPGRAFDSTEDIDRFRDLLERALGPAGRS</sequence>
<evidence type="ECO:0000313" key="3">
    <source>
        <dbReference type="EMBL" id="SDC17661.1"/>
    </source>
</evidence>
<proteinExistence type="predicted"/>
<name>A0A1G6JG35_9PSEU</name>
<dbReference type="OrthoDB" id="3696167at2"/>
<evidence type="ECO:0000313" key="4">
    <source>
        <dbReference type="Proteomes" id="UP000199501"/>
    </source>
</evidence>
<dbReference type="InterPro" id="IPR025588">
    <property type="entry name" value="YcxB-like_C"/>
</dbReference>
<dbReference type="RefSeq" id="WP_091447511.1">
    <property type="nucleotide sequence ID" value="NZ_FMZZ01000001.1"/>
</dbReference>
<keyword evidence="1" id="KW-0812">Transmembrane</keyword>
<organism evidence="3 4">
    <name type="scientific">Actinokineospora iranica</name>
    <dbReference type="NCBI Taxonomy" id="1271860"/>
    <lineage>
        <taxon>Bacteria</taxon>
        <taxon>Bacillati</taxon>
        <taxon>Actinomycetota</taxon>
        <taxon>Actinomycetes</taxon>
        <taxon>Pseudonocardiales</taxon>
        <taxon>Pseudonocardiaceae</taxon>
        <taxon>Actinokineospora</taxon>
    </lineage>
</organism>
<dbReference type="STRING" id="1271860.SAMN05216174_101389"/>
<keyword evidence="4" id="KW-1185">Reference proteome</keyword>
<feature type="domain" description="YcxB-like C-terminal" evidence="2">
    <location>
        <begin position="101"/>
        <end position="150"/>
    </location>
</feature>
<gene>
    <name evidence="3" type="ORF">SAMN05216174_101389</name>
</gene>
<evidence type="ECO:0000259" key="2">
    <source>
        <dbReference type="Pfam" id="PF14317"/>
    </source>
</evidence>